<evidence type="ECO:0000313" key="2">
    <source>
        <dbReference type="Proteomes" id="UP001209694"/>
    </source>
</evidence>
<proteinExistence type="predicted"/>
<reference evidence="1" key="1">
    <citation type="submission" date="2022-06" db="EMBL/GenBank/DDBJ databases">
        <title>Leptospira isolates from biofilms formed at urban environments.</title>
        <authorList>
            <person name="Ribeiro P.S."/>
            <person name="Sousa T."/>
            <person name="Carvalho N."/>
            <person name="Aburjaile F."/>
            <person name="Neves F."/>
            <person name="Oliveira D."/>
            <person name="Blanco L."/>
            <person name="Lima J."/>
            <person name="Costa F."/>
            <person name="Brenig B."/>
            <person name="Soares S."/>
            <person name="Ramos R."/>
            <person name="Goes-Neto A."/>
            <person name="Matiuzzi M."/>
            <person name="Azevedo V."/>
            <person name="Ristow P."/>
        </authorList>
    </citation>
    <scope>NUCLEOTIDE SEQUENCE</scope>
    <source>
        <strain evidence="1">VSF7</strain>
    </source>
</reference>
<evidence type="ECO:0000313" key="1">
    <source>
        <dbReference type="EMBL" id="MCW7517166.1"/>
    </source>
</evidence>
<sequence length="241" mass="29171">MNYGKVGINCMSMDALSYLKRNAKTGNPIDYRLCLFYFKEHYPLTDLVISNLDLFIRIVKKNLPKFKTNYRKPLIEHYIFGVKDEDYWAPKIDSFEQNKFYYYLFLRVKIKECLRESENQLREKLGYKRIGEGNIKEHSLFNELCKYIDSNRIRRHYRPKWLNGLELDFFIETHKLGIEYQGEQHVKPIDYFGGMKSFKNQIKRDIKKVNLCHQNKIRIVHCYFDQSIPNFVNSLFLKFRE</sequence>
<accession>A0AAW5V6B1</accession>
<dbReference type="EMBL" id="JAMQQD010000011">
    <property type="protein sequence ID" value="MCW7517166.1"/>
    <property type="molecule type" value="Genomic_DNA"/>
</dbReference>
<organism evidence="1 2">
    <name type="scientific">Leptospira levettii</name>
    <dbReference type="NCBI Taxonomy" id="2023178"/>
    <lineage>
        <taxon>Bacteria</taxon>
        <taxon>Pseudomonadati</taxon>
        <taxon>Spirochaetota</taxon>
        <taxon>Spirochaetia</taxon>
        <taxon>Leptospirales</taxon>
        <taxon>Leptospiraceae</taxon>
        <taxon>Leptospira</taxon>
    </lineage>
</organism>
<comment type="caution">
    <text evidence="1">The sequence shown here is derived from an EMBL/GenBank/DDBJ whole genome shotgun (WGS) entry which is preliminary data.</text>
</comment>
<protein>
    <recommendedName>
        <fullName evidence="3">DUF559 domain-containing protein</fullName>
    </recommendedName>
</protein>
<gene>
    <name evidence="1" type="ORF">ND810_18510</name>
</gene>
<evidence type="ECO:0008006" key="3">
    <source>
        <dbReference type="Google" id="ProtNLM"/>
    </source>
</evidence>
<dbReference type="Gene3D" id="3.40.960.10">
    <property type="entry name" value="VSR Endonuclease"/>
    <property type="match status" value="1"/>
</dbReference>
<name>A0AAW5V6B1_9LEPT</name>
<dbReference type="AlphaFoldDB" id="A0AAW5V6B1"/>
<dbReference type="Proteomes" id="UP001209694">
    <property type="component" value="Unassembled WGS sequence"/>
</dbReference>